<protein>
    <submittedName>
        <fullName evidence="2">Uncharacterized protein</fullName>
    </submittedName>
</protein>
<comment type="caution">
    <text evidence="2">The sequence shown here is derived from an EMBL/GenBank/DDBJ whole genome shotgun (WGS) entry which is preliminary data.</text>
</comment>
<accession>A0ABR3ESV5</accession>
<evidence type="ECO:0000313" key="2">
    <source>
        <dbReference type="EMBL" id="KAL0565990.1"/>
    </source>
</evidence>
<gene>
    <name evidence="2" type="ORF">V5O48_016029</name>
</gene>
<evidence type="ECO:0000313" key="3">
    <source>
        <dbReference type="Proteomes" id="UP001465976"/>
    </source>
</evidence>
<feature type="compositionally biased region" description="Basic residues" evidence="1">
    <location>
        <begin position="166"/>
        <end position="179"/>
    </location>
</feature>
<feature type="compositionally biased region" description="Polar residues" evidence="1">
    <location>
        <begin position="42"/>
        <end position="74"/>
    </location>
</feature>
<proteinExistence type="predicted"/>
<keyword evidence="3" id="KW-1185">Reference proteome</keyword>
<reference evidence="2 3" key="1">
    <citation type="submission" date="2024-02" db="EMBL/GenBank/DDBJ databases">
        <title>A draft genome for the cacao thread blight pathogen Marasmius crinis-equi.</title>
        <authorList>
            <person name="Cohen S.P."/>
            <person name="Baruah I.K."/>
            <person name="Amoako-Attah I."/>
            <person name="Bukari Y."/>
            <person name="Meinhardt L.W."/>
            <person name="Bailey B.A."/>
        </authorList>
    </citation>
    <scope>NUCLEOTIDE SEQUENCE [LARGE SCALE GENOMIC DNA]</scope>
    <source>
        <strain evidence="2 3">GH-76</strain>
    </source>
</reference>
<dbReference type="EMBL" id="JBAHYK010002050">
    <property type="protein sequence ID" value="KAL0565990.1"/>
    <property type="molecule type" value="Genomic_DNA"/>
</dbReference>
<feature type="compositionally biased region" description="Low complexity" evidence="1">
    <location>
        <begin position="75"/>
        <end position="88"/>
    </location>
</feature>
<feature type="region of interest" description="Disordered" evidence="1">
    <location>
        <begin position="1"/>
        <end position="179"/>
    </location>
</feature>
<evidence type="ECO:0000256" key="1">
    <source>
        <dbReference type="SAM" id="MobiDB-lite"/>
    </source>
</evidence>
<feature type="compositionally biased region" description="Polar residues" evidence="1">
    <location>
        <begin position="1"/>
        <end position="19"/>
    </location>
</feature>
<sequence length="179" mass="18691">MASTTQGPRPSSDLQTQGQDYARRTSQDPLIPPAVPRIEAPNRSNVSSNTNSAVFSTASNGSDRSARSGWTSGVSLNSNSSASAYGDKTGTKGFGTGNEYEHGDRLNSLPGAYGGSVGMKGFGTGHDYERSPRGSPAASVTSFRSNVSRSNTGDRLAVPSNGNHSDKKRHKLGNKLLGK</sequence>
<name>A0ABR3ESV5_9AGAR</name>
<feature type="compositionally biased region" description="Polar residues" evidence="1">
    <location>
        <begin position="138"/>
        <end position="153"/>
    </location>
</feature>
<dbReference type="Proteomes" id="UP001465976">
    <property type="component" value="Unassembled WGS sequence"/>
</dbReference>
<organism evidence="2 3">
    <name type="scientific">Marasmius crinis-equi</name>
    <dbReference type="NCBI Taxonomy" id="585013"/>
    <lineage>
        <taxon>Eukaryota</taxon>
        <taxon>Fungi</taxon>
        <taxon>Dikarya</taxon>
        <taxon>Basidiomycota</taxon>
        <taxon>Agaricomycotina</taxon>
        <taxon>Agaricomycetes</taxon>
        <taxon>Agaricomycetidae</taxon>
        <taxon>Agaricales</taxon>
        <taxon>Marasmiineae</taxon>
        <taxon>Marasmiaceae</taxon>
        <taxon>Marasmius</taxon>
    </lineage>
</organism>
<feature type="compositionally biased region" description="Gly residues" evidence="1">
    <location>
        <begin position="112"/>
        <end position="124"/>
    </location>
</feature>